<comment type="caution">
    <text evidence="1">The sequence shown here is derived from an EMBL/GenBank/DDBJ whole genome shotgun (WGS) entry which is preliminary data.</text>
</comment>
<name>A0A0F9V7W8_9ZZZZ</name>
<dbReference type="AlphaFoldDB" id="A0A0F9V7W8"/>
<accession>A0A0F9V7W8</accession>
<dbReference type="EMBL" id="LAZR01000422">
    <property type="protein sequence ID" value="KKN69646.1"/>
    <property type="molecule type" value="Genomic_DNA"/>
</dbReference>
<proteinExistence type="predicted"/>
<evidence type="ECO:0000313" key="1">
    <source>
        <dbReference type="EMBL" id="KKN69646.1"/>
    </source>
</evidence>
<organism evidence="1">
    <name type="scientific">marine sediment metagenome</name>
    <dbReference type="NCBI Taxonomy" id="412755"/>
    <lineage>
        <taxon>unclassified sequences</taxon>
        <taxon>metagenomes</taxon>
        <taxon>ecological metagenomes</taxon>
    </lineage>
</organism>
<gene>
    <name evidence="1" type="ORF">LCGC14_0439490</name>
</gene>
<sequence>MIITILSKDVGEVREVYRKSVGFKWQLEDGIEEWIKLDLGLEKL</sequence>
<reference evidence="1" key="1">
    <citation type="journal article" date="2015" name="Nature">
        <title>Complex archaea that bridge the gap between prokaryotes and eukaryotes.</title>
        <authorList>
            <person name="Spang A."/>
            <person name="Saw J.H."/>
            <person name="Jorgensen S.L."/>
            <person name="Zaremba-Niedzwiedzka K."/>
            <person name="Martijn J."/>
            <person name="Lind A.E."/>
            <person name="van Eijk R."/>
            <person name="Schleper C."/>
            <person name="Guy L."/>
            <person name="Ettema T.J."/>
        </authorList>
    </citation>
    <scope>NUCLEOTIDE SEQUENCE</scope>
</reference>
<protein>
    <submittedName>
        <fullName evidence="1">Uncharacterized protein</fullName>
    </submittedName>
</protein>